<gene>
    <name evidence="2" type="ORF">M529_17640</name>
</gene>
<dbReference type="Proteomes" id="UP000015523">
    <property type="component" value="Unassembled WGS sequence"/>
</dbReference>
<evidence type="ECO:0000256" key="1">
    <source>
        <dbReference type="SAM" id="MobiDB-lite"/>
    </source>
</evidence>
<dbReference type="AlphaFoldDB" id="T0KBJ8"/>
<dbReference type="EMBL" id="AUWY01000115">
    <property type="protein sequence ID" value="EQB30853.1"/>
    <property type="molecule type" value="Genomic_DNA"/>
</dbReference>
<evidence type="ECO:0000313" key="2">
    <source>
        <dbReference type="EMBL" id="EQB30853.1"/>
    </source>
</evidence>
<reference evidence="2 3" key="1">
    <citation type="journal article" date="2013" name="Genome Announc.">
        <title>Draft Genome Sequence of Sphingobium ummariense Strain RL-3, a Hexachlorocyclohexane-Degrading Bacterium.</title>
        <authorList>
            <person name="Kohli P."/>
            <person name="Dua A."/>
            <person name="Sangwan N."/>
            <person name="Oldach P."/>
            <person name="Khurana J.P."/>
            <person name="Lal R."/>
        </authorList>
    </citation>
    <scope>NUCLEOTIDE SEQUENCE [LARGE SCALE GENOMIC DNA]</scope>
    <source>
        <strain evidence="2 3">RL-3</strain>
    </source>
</reference>
<accession>T0KBJ8</accession>
<feature type="region of interest" description="Disordered" evidence="1">
    <location>
        <begin position="28"/>
        <end position="48"/>
    </location>
</feature>
<name>T0KBJ8_9SPHN</name>
<sequence length="48" mass="5179">MGQLRTANNRRNRAVRNAIGRRRAAAEILTGDTAVPPASEAKSERSTS</sequence>
<evidence type="ECO:0000313" key="3">
    <source>
        <dbReference type="Proteomes" id="UP000015523"/>
    </source>
</evidence>
<organism evidence="2 3">
    <name type="scientific">Sphingobium ummariense RL-3</name>
    <dbReference type="NCBI Taxonomy" id="1346791"/>
    <lineage>
        <taxon>Bacteria</taxon>
        <taxon>Pseudomonadati</taxon>
        <taxon>Pseudomonadota</taxon>
        <taxon>Alphaproteobacteria</taxon>
        <taxon>Sphingomonadales</taxon>
        <taxon>Sphingomonadaceae</taxon>
        <taxon>Sphingobium</taxon>
    </lineage>
</organism>
<comment type="caution">
    <text evidence="2">The sequence shown here is derived from an EMBL/GenBank/DDBJ whole genome shotgun (WGS) entry which is preliminary data.</text>
</comment>
<proteinExistence type="predicted"/>
<keyword evidence="3" id="KW-1185">Reference proteome</keyword>
<protein>
    <submittedName>
        <fullName evidence="2">Uncharacterized protein</fullName>
    </submittedName>
</protein>